<protein>
    <submittedName>
        <fullName evidence="3">Uncharacterized protein</fullName>
    </submittedName>
</protein>
<keyword evidence="2" id="KW-1133">Transmembrane helix</keyword>
<proteinExistence type="predicted"/>
<name>A0A1L9R9X6_ASPWE</name>
<keyword evidence="4" id="KW-1185">Reference proteome</keyword>
<evidence type="ECO:0000313" key="3">
    <source>
        <dbReference type="EMBL" id="OJJ31667.1"/>
    </source>
</evidence>
<accession>A0A1L9R9X6</accession>
<keyword evidence="2" id="KW-0812">Transmembrane</keyword>
<dbReference type="Proteomes" id="UP000184383">
    <property type="component" value="Unassembled WGS sequence"/>
</dbReference>
<dbReference type="VEuPathDB" id="FungiDB:ASPWEDRAFT_176729"/>
<dbReference type="EMBL" id="KV878216">
    <property type="protein sequence ID" value="OJJ31667.1"/>
    <property type="molecule type" value="Genomic_DNA"/>
</dbReference>
<dbReference type="AlphaFoldDB" id="A0A1L9R9X6"/>
<reference evidence="4" key="1">
    <citation type="journal article" date="2017" name="Genome Biol.">
        <title>Comparative genomics reveals high biological diversity and specific adaptations in the industrially and medically important fungal genus Aspergillus.</title>
        <authorList>
            <person name="de Vries R.P."/>
            <person name="Riley R."/>
            <person name="Wiebenga A."/>
            <person name="Aguilar-Osorio G."/>
            <person name="Amillis S."/>
            <person name="Uchima C.A."/>
            <person name="Anderluh G."/>
            <person name="Asadollahi M."/>
            <person name="Askin M."/>
            <person name="Barry K."/>
            <person name="Battaglia E."/>
            <person name="Bayram O."/>
            <person name="Benocci T."/>
            <person name="Braus-Stromeyer S.A."/>
            <person name="Caldana C."/>
            <person name="Canovas D."/>
            <person name="Cerqueira G.C."/>
            <person name="Chen F."/>
            <person name="Chen W."/>
            <person name="Choi C."/>
            <person name="Clum A."/>
            <person name="Dos Santos R.A."/>
            <person name="Damasio A.R."/>
            <person name="Diallinas G."/>
            <person name="Emri T."/>
            <person name="Fekete E."/>
            <person name="Flipphi M."/>
            <person name="Freyberg S."/>
            <person name="Gallo A."/>
            <person name="Gournas C."/>
            <person name="Habgood R."/>
            <person name="Hainaut M."/>
            <person name="Harispe M.L."/>
            <person name="Henrissat B."/>
            <person name="Hilden K.S."/>
            <person name="Hope R."/>
            <person name="Hossain A."/>
            <person name="Karabika E."/>
            <person name="Karaffa L."/>
            <person name="Karanyi Z."/>
            <person name="Krasevec N."/>
            <person name="Kuo A."/>
            <person name="Kusch H."/>
            <person name="LaButti K."/>
            <person name="Lagendijk E.L."/>
            <person name="Lapidus A."/>
            <person name="Levasseur A."/>
            <person name="Lindquist E."/>
            <person name="Lipzen A."/>
            <person name="Logrieco A.F."/>
            <person name="MacCabe A."/>
            <person name="Maekelae M.R."/>
            <person name="Malavazi I."/>
            <person name="Melin P."/>
            <person name="Meyer V."/>
            <person name="Mielnichuk N."/>
            <person name="Miskei M."/>
            <person name="Molnar A.P."/>
            <person name="Mule G."/>
            <person name="Ngan C.Y."/>
            <person name="Orejas M."/>
            <person name="Orosz E."/>
            <person name="Ouedraogo J.P."/>
            <person name="Overkamp K.M."/>
            <person name="Park H.-S."/>
            <person name="Perrone G."/>
            <person name="Piumi F."/>
            <person name="Punt P.J."/>
            <person name="Ram A.F."/>
            <person name="Ramon A."/>
            <person name="Rauscher S."/>
            <person name="Record E."/>
            <person name="Riano-Pachon D.M."/>
            <person name="Robert V."/>
            <person name="Roehrig J."/>
            <person name="Ruller R."/>
            <person name="Salamov A."/>
            <person name="Salih N.S."/>
            <person name="Samson R.A."/>
            <person name="Sandor E."/>
            <person name="Sanguinetti M."/>
            <person name="Schuetze T."/>
            <person name="Sepcic K."/>
            <person name="Shelest E."/>
            <person name="Sherlock G."/>
            <person name="Sophianopoulou V."/>
            <person name="Squina F.M."/>
            <person name="Sun H."/>
            <person name="Susca A."/>
            <person name="Todd R.B."/>
            <person name="Tsang A."/>
            <person name="Unkles S.E."/>
            <person name="van de Wiele N."/>
            <person name="van Rossen-Uffink D."/>
            <person name="Oliveira J.V."/>
            <person name="Vesth T.C."/>
            <person name="Visser J."/>
            <person name="Yu J.-H."/>
            <person name="Zhou M."/>
            <person name="Andersen M.R."/>
            <person name="Archer D.B."/>
            <person name="Baker S.E."/>
            <person name="Benoit I."/>
            <person name="Brakhage A.A."/>
            <person name="Braus G.H."/>
            <person name="Fischer R."/>
            <person name="Frisvad J.C."/>
            <person name="Goldman G.H."/>
            <person name="Houbraken J."/>
            <person name="Oakley B."/>
            <person name="Pocsi I."/>
            <person name="Scazzocchio C."/>
            <person name="Seiboth B."/>
            <person name="vanKuyk P.A."/>
            <person name="Wortman J."/>
            <person name="Dyer P.S."/>
            <person name="Grigoriev I.V."/>
        </authorList>
    </citation>
    <scope>NUCLEOTIDE SEQUENCE [LARGE SCALE GENOMIC DNA]</scope>
    <source>
        <strain evidence="4">DTO 134E9</strain>
    </source>
</reference>
<feature type="transmembrane region" description="Helical" evidence="2">
    <location>
        <begin position="16"/>
        <end position="36"/>
    </location>
</feature>
<dbReference type="RefSeq" id="XP_040685344.1">
    <property type="nucleotide sequence ID" value="XM_040831547.1"/>
</dbReference>
<evidence type="ECO:0000256" key="1">
    <source>
        <dbReference type="SAM" id="MobiDB-lite"/>
    </source>
</evidence>
<organism evidence="3 4">
    <name type="scientific">Aspergillus wentii DTO 134E9</name>
    <dbReference type="NCBI Taxonomy" id="1073089"/>
    <lineage>
        <taxon>Eukaryota</taxon>
        <taxon>Fungi</taxon>
        <taxon>Dikarya</taxon>
        <taxon>Ascomycota</taxon>
        <taxon>Pezizomycotina</taxon>
        <taxon>Eurotiomycetes</taxon>
        <taxon>Eurotiomycetidae</taxon>
        <taxon>Eurotiales</taxon>
        <taxon>Aspergillaceae</taxon>
        <taxon>Aspergillus</taxon>
        <taxon>Aspergillus subgen. Cremei</taxon>
    </lineage>
</organism>
<sequence length="100" mass="11318">MSKTEYLLLKMIPDHAGLMVLVIGGVAIIRLWFWAYMAIKTKATFLTEIIPKHAGLAFFVLCSRPFRPTNDTRIGHNALQSASTQRASSWTRSGRPSWLR</sequence>
<gene>
    <name evidence="3" type="ORF">ASPWEDRAFT_176729</name>
</gene>
<keyword evidence="2" id="KW-0472">Membrane</keyword>
<feature type="compositionally biased region" description="Polar residues" evidence="1">
    <location>
        <begin position="78"/>
        <end position="94"/>
    </location>
</feature>
<evidence type="ECO:0000313" key="4">
    <source>
        <dbReference type="Proteomes" id="UP000184383"/>
    </source>
</evidence>
<dbReference type="GeneID" id="63747395"/>
<evidence type="ECO:0000256" key="2">
    <source>
        <dbReference type="SAM" id="Phobius"/>
    </source>
</evidence>
<feature type="region of interest" description="Disordered" evidence="1">
    <location>
        <begin position="73"/>
        <end position="100"/>
    </location>
</feature>